<dbReference type="Proteomes" id="UP000002605">
    <property type="component" value="Chromosome 6"/>
</dbReference>
<evidence type="ECO:0000313" key="3">
    <source>
        <dbReference type="Proteomes" id="UP000002605"/>
    </source>
</evidence>
<dbReference type="VEuPathDB" id="FungiDB:CD36_61070"/>
<dbReference type="eggNOG" id="ENOG502RPZT">
    <property type="taxonomic scope" value="Eukaryota"/>
</dbReference>
<evidence type="ECO:0000313" key="1">
    <source>
        <dbReference type="CGD" id="CAL0000168859"/>
    </source>
</evidence>
<protein>
    <recommendedName>
        <fullName evidence="4">ATPase expression protein 1</fullName>
    </recommendedName>
</protein>
<dbReference type="AlphaFoldDB" id="B9WII0"/>
<dbReference type="GeneID" id="8048765"/>
<keyword evidence="3" id="KW-1185">Reference proteome</keyword>
<gene>
    <name evidence="1" type="ordered locus">Cd36_61070</name>
    <name evidence="2" type="ORF">CD36_61070</name>
</gene>
<dbReference type="CGD" id="CAL0000168859">
    <property type="gene designation" value="Cd36_61070"/>
</dbReference>
<sequence>MLETNILRALPQVRRYSVKHSRSPFSFLPNETKHIFDEEKLTPEENKAAIPLKPNYENLEKIHHEVINPEEISDLVVKFNSNDILVSILSNDGCLFGDKNYLLTGTTKPTRFKATSILNSWCRIFNNQIKDLKEISPMQFWDPVVSPQISKAIDEYGDNFEKLFKETRALKNSKLKKHGDIPPSELVDMITMDNLSLYVLNQLSSIESLAAFVAFMRNHIEYYTVEGLSEILAKLTDICYRLHGDIDYELYLSVKQKYPGVIQKLPSDTVDKLANLLASKNWELSKELIQVLIKRDVCPSETTMNEFLLNFVNSDPETKLKELSFLKSAIFSRGVNELSLQILLSTIRNIHEFSKLIELIKTSSQCQLILSKYQHILFATLKRVSANLPLQKAQFVRVLTEKNVQVDNDLMKILKKPTS</sequence>
<proteinExistence type="predicted"/>
<organism evidence="2 3">
    <name type="scientific">Candida dubliniensis (strain CD36 / ATCC MYA-646 / CBS 7987 / NCPF 3949 / NRRL Y-17841)</name>
    <name type="common">Yeast</name>
    <dbReference type="NCBI Taxonomy" id="573826"/>
    <lineage>
        <taxon>Eukaryota</taxon>
        <taxon>Fungi</taxon>
        <taxon>Dikarya</taxon>
        <taxon>Ascomycota</taxon>
        <taxon>Saccharomycotina</taxon>
        <taxon>Pichiomycetes</taxon>
        <taxon>Debaryomycetaceae</taxon>
        <taxon>Candida/Lodderomyces clade</taxon>
        <taxon>Candida</taxon>
    </lineage>
</organism>
<dbReference type="HOGENOM" id="CLU_557788_0_0_1"/>
<dbReference type="RefSeq" id="XP_002420892.1">
    <property type="nucleotide sequence ID" value="XM_002420847.1"/>
</dbReference>
<evidence type="ECO:0000313" key="2">
    <source>
        <dbReference type="EMBL" id="CAX41045.1"/>
    </source>
</evidence>
<name>B9WII0_CANDC</name>
<dbReference type="OrthoDB" id="4094059at2759"/>
<dbReference type="EMBL" id="FM992693">
    <property type="protein sequence ID" value="CAX41045.1"/>
    <property type="molecule type" value="Genomic_DNA"/>
</dbReference>
<dbReference type="KEGG" id="cdu:CD36_61070"/>
<accession>B9WII0</accession>
<reference evidence="2 3" key="1">
    <citation type="journal article" date="2009" name="Genome Res.">
        <title>Comparative genomics of the fungal pathogens Candida dubliniensis and Candida albicans.</title>
        <authorList>
            <person name="Jackson A.P."/>
            <person name="Gamble J.A."/>
            <person name="Yeomans T."/>
            <person name="Moran G.P."/>
            <person name="Saunders D."/>
            <person name="Harris D."/>
            <person name="Aslett M."/>
            <person name="Barrell J.F."/>
            <person name="Butler G."/>
            <person name="Citiulo F."/>
            <person name="Coleman D.C."/>
            <person name="de Groot P.W.J."/>
            <person name="Goodwin T.J."/>
            <person name="Quail M.A."/>
            <person name="McQuillan J."/>
            <person name="Munro C.A."/>
            <person name="Pain A."/>
            <person name="Poulter R.T."/>
            <person name="Rajandream M.A."/>
            <person name="Renauld H."/>
            <person name="Spiering M.J."/>
            <person name="Tivey A."/>
            <person name="Gow N.A.R."/>
            <person name="Barrell B."/>
            <person name="Sullivan D.J."/>
            <person name="Berriman M."/>
        </authorList>
    </citation>
    <scope>NUCLEOTIDE SEQUENCE [LARGE SCALE GENOMIC DNA]</scope>
    <source>
        <strain evidence="3">CD36 / ATCC MYA-646 / CBS 7987 / NCPF 3949 / NRRL Y-17841</strain>
    </source>
</reference>
<evidence type="ECO:0008006" key="4">
    <source>
        <dbReference type="Google" id="ProtNLM"/>
    </source>
</evidence>